<organism evidence="5 6">
    <name type="scientific">Phoenix dactylifera</name>
    <name type="common">Date palm</name>
    <dbReference type="NCBI Taxonomy" id="42345"/>
    <lineage>
        <taxon>Eukaryota</taxon>
        <taxon>Viridiplantae</taxon>
        <taxon>Streptophyta</taxon>
        <taxon>Embryophyta</taxon>
        <taxon>Tracheophyta</taxon>
        <taxon>Spermatophyta</taxon>
        <taxon>Magnoliopsida</taxon>
        <taxon>Liliopsida</taxon>
        <taxon>Arecaceae</taxon>
        <taxon>Coryphoideae</taxon>
        <taxon>Phoeniceae</taxon>
        <taxon>Phoenix</taxon>
    </lineage>
</organism>
<dbReference type="GO" id="GO:0008270">
    <property type="term" value="F:zinc ion binding"/>
    <property type="evidence" value="ECO:0007669"/>
    <property type="project" value="UniProtKB-KW"/>
</dbReference>
<feature type="domain" description="CCHC-type" evidence="4">
    <location>
        <begin position="82"/>
        <end position="96"/>
    </location>
</feature>
<evidence type="ECO:0000256" key="2">
    <source>
        <dbReference type="SAM" id="Coils"/>
    </source>
</evidence>
<dbReference type="RefSeq" id="XP_026656681.2">
    <property type="nucleotide sequence ID" value="XM_026800880.2"/>
</dbReference>
<feature type="coiled-coil region" evidence="2">
    <location>
        <begin position="165"/>
        <end position="202"/>
    </location>
</feature>
<evidence type="ECO:0000313" key="6">
    <source>
        <dbReference type="RefSeq" id="XP_026656681.2"/>
    </source>
</evidence>
<dbReference type="PROSITE" id="PS50158">
    <property type="entry name" value="ZF_CCHC"/>
    <property type="match status" value="1"/>
</dbReference>
<evidence type="ECO:0000256" key="1">
    <source>
        <dbReference type="PROSITE-ProRule" id="PRU00047"/>
    </source>
</evidence>
<reference evidence="6" key="1">
    <citation type="submission" date="2025-08" db="UniProtKB">
        <authorList>
            <consortium name="RefSeq"/>
        </authorList>
    </citation>
    <scope>IDENTIFICATION</scope>
    <source>
        <tissue evidence="6">Young leaves</tissue>
    </source>
</reference>
<dbReference type="SUPFAM" id="SSF57756">
    <property type="entry name" value="Retrovirus zinc finger-like domains"/>
    <property type="match status" value="1"/>
</dbReference>
<feature type="compositionally biased region" description="Acidic residues" evidence="3">
    <location>
        <begin position="27"/>
        <end position="39"/>
    </location>
</feature>
<protein>
    <submittedName>
        <fullName evidence="6">Uncharacterized protein LOC113461208</fullName>
    </submittedName>
</protein>
<dbReference type="InterPro" id="IPR036875">
    <property type="entry name" value="Znf_CCHC_sf"/>
</dbReference>
<sequence>MNQHLEEEDQKRKGIAFKASTQKEYDESSDEGEDDNENDDIALLAKKFSKFMRRRKMNFKRNPIARGEIEKDKDKGKDPLVCYECKRLGHFRLDCPLLKKSQKKKKKAFVAMWEDSDESSSKEEEPQEVANIFFVAQGNEVSSNASPNFTFDELYEAFIELVSDYKKLGMKNKELRAENKTLNELFEKYNEEKQSLTNEMKNFEI</sequence>
<keyword evidence="5" id="KW-1185">Reference proteome</keyword>
<proteinExistence type="predicted"/>
<keyword evidence="2" id="KW-0175">Coiled coil</keyword>
<evidence type="ECO:0000259" key="4">
    <source>
        <dbReference type="PROSITE" id="PS50158"/>
    </source>
</evidence>
<name>A0A8B8IZM2_PHODC</name>
<dbReference type="GO" id="GO:0003676">
    <property type="term" value="F:nucleic acid binding"/>
    <property type="evidence" value="ECO:0007669"/>
    <property type="project" value="InterPro"/>
</dbReference>
<dbReference type="GeneID" id="113461208"/>
<dbReference type="Gene3D" id="4.10.60.10">
    <property type="entry name" value="Zinc finger, CCHC-type"/>
    <property type="match status" value="1"/>
</dbReference>
<dbReference type="KEGG" id="pda:113461208"/>
<keyword evidence="1" id="KW-0479">Metal-binding</keyword>
<evidence type="ECO:0000256" key="3">
    <source>
        <dbReference type="SAM" id="MobiDB-lite"/>
    </source>
</evidence>
<dbReference type="InterPro" id="IPR001878">
    <property type="entry name" value="Znf_CCHC"/>
</dbReference>
<dbReference type="Proteomes" id="UP000228380">
    <property type="component" value="Unplaced"/>
</dbReference>
<gene>
    <name evidence="6" type="primary">LOC113461208</name>
</gene>
<keyword evidence="1" id="KW-0862">Zinc</keyword>
<keyword evidence="1" id="KW-0863">Zinc-finger</keyword>
<accession>A0A8B8IZM2</accession>
<dbReference type="AlphaFoldDB" id="A0A8B8IZM2"/>
<dbReference type="OrthoDB" id="1751154at2759"/>
<feature type="region of interest" description="Disordered" evidence="3">
    <location>
        <begin position="1"/>
        <end position="39"/>
    </location>
</feature>
<evidence type="ECO:0000313" key="5">
    <source>
        <dbReference type="Proteomes" id="UP000228380"/>
    </source>
</evidence>